<dbReference type="GO" id="GO:0005886">
    <property type="term" value="C:plasma membrane"/>
    <property type="evidence" value="ECO:0007669"/>
    <property type="project" value="UniProtKB-SubCell"/>
</dbReference>
<dbReference type="EMBL" id="DSVQ01000012">
    <property type="protein sequence ID" value="HGT39130.1"/>
    <property type="molecule type" value="Genomic_DNA"/>
</dbReference>
<name>A0A7C4QV20_9PLAN</name>
<dbReference type="PANTHER" id="PTHR43646:SF2">
    <property type="entry name" value="GLYCOSYLTRANSFERASE 2-LIKE DOMAIN-CONTAINING PROTEIN"/>
    <property type="match status" value="1"/>
</dbReference>
<dbReference type="AlphaFoldDB" id="A0A7C4QV20"/>
<evidence type="ECO:0000256" key="4">
    <source>
        <dbReference type="ARBA" id="ARBA00022679"/>
    </source>
</evidence>
<sequence length="289" mass="31998">MWQRRLAWRKPGVGGNRLTPVEGFRGVAQASVEVSPVPPGRADADRSHPLVVSAIIPTLNEAPRIADTIAAVRLAGFDEIVVVDGGSQDDTLTRAQQADCVLTCSAAAASSQATDDPCLPGRGRGRQQNWGAVRSRGDVLCFLHADCRPAPRAAEAIRAALADAECIGGCFVQHIEGRGWRYRLLEAGNLRRVLWFGLAYGDQGIFVRRHVFEAVGRFPPWPLMEDVELMRRLRGKGRWVVLRPPLRVSARRWEQRGIVRQTLRNWAFLALYAAGVSPEWLARGYPHTR</sequence>
<dbReference type="PANTHER" id="PTHR43646">
    <property type="entry name" value="GLYCOSYLTRANSFERASE"/>
    <property type="match status" value="1"/>
</dbReference>
<reference evidence="7" key="1">
    <citation type="journal article" date="2020" name="mSystems">
        <title>Genome- and Community-Level Interaction Insights into Carbon Utilization and Element Cycling Functions of Hydrothermarchaeota in Hydrothermal Sediment.</title>
        <authorList>
            <person name="Zhou Z."/>
            <person name="Liu Y."/>
            <person name="Xu W."/>
            <person name="Pan J."/>
            <person name="Luo Z.H."/>
            <person name="Li M."/>
        </authorList>
    </citation>
    <scope>NUCLEOTIDE SEQUENCE [LARGE SCALE GENOMIC DNA]</scope>
    <source>
        <strain evidence="7">SpSt-508</strain>
    </source>
</reference>
<dbReference type="Pfam" id="PF00535">
    <property type="entry name" value="Glycos_transf_2"/>
    <property type="match status" value="1"/>
</dbReference>
<accession>A0A7C4QV20</accession>
<comment type="caution">
    <text evidence="7">The sequence shown here is derived from an EMBL/GenBank/DDBJ whole genome shotgun (WGS) entry which is preliminary data.</text>
</comment>
<evidence type="ECO:0000256" key="5">
    <source>
        <dbReference type="ARBA" id="ARBA00023136"/>
    </source>
</evidence>
<evidence type="ECO:0000256" key="1">
    <source>
        <dbReference type="ARBA" id="ARBA00004236"/>
    </source>
</evidence>
<gene>
    <name evidence="7" type="ORF">ENS64_07685</name>
</gene>
<evidence type="ECO:0000313" key="7">
    <source>
        <dbReference type="EMBL" id="HGT39130.1"/>
    </source>
</evidence>
<keyword evidence="3" id="KW-0328">Glycosyltransferase</keyword>
<dbReference type="Gene3D" id="3.90.550.10">
    <property type="entry name" value="Spore Coat Polysaccharide Biosynthesis Protein SpsA, Chain A"/>
    <property type="match status" value="1"/>
</dbReference>
<evidence type="ECO:0000259" key="6">
    <source>
        <dbReference type="Pfam" id="PF00535"/>
    </source>
</evidence>
<comment type="subcellular location">
    <subcellularLocation>
        <location evidence="1">Cell membrane</location>
    </subcellularLocation>
</comment>
<proteinExistence type="predicted"/>
<dbReference type="InterPro" id="IPR001173">
    <property type="entry name" value="Glyco_trans_2-like"/>
</dbReference>
<evidence type="ECO:0000256" key="2">
    <source>
        <dbReference type="ARBA" id="ARBA00022475"/>
    </source>
</evidence>
<protein>
    <submittedName>
        <fullName evidence="7">Glycosyltransferase</fullName>
    </submittedName>
</protein>
<keyword evidence="2" id="KW-1003">Cell membrane</keyword>
<dbReference type="NCBIfam" id="TIGR04283">
    <property type="entry name" value="glyco_like_mftF"/>
    <property type="match status" value="1"/>
</dbReference>
<dbReference type="InterPro" id="IPR026461">
    <property type="entry name" value="Trfase_2_rSAM/seldom_assoc"/>
</dbReference>
<organism evidence="7">
    <name type="scientific">Schlesneria paludicola</name>
    <dbReference type="NCBI Taxonomy" id="360056"/>
    <lineage>
        <taxon>Bacteria</taxon>
        <taxon>Pseudomonadati</taxon>
        <taxon>Planctomycetota</taxon>
        <taxon>Planctomycetia</taxon>
        <taxon>Planctomycetales</taxon>
        <taxon>Planctomycetaceae</taxon>
        <taxon>Schlesneria</taxon>
    </lineage>
</organism>
<dbReference type="InterPro" id="IPR029044">
    <property type="entry name" value="Nucleotide-diphossugar_trans"/>
</dbReference>
<feature type="domain" description="Glycosyltransferase 2-like" evidence="6">
    <location>
        <begin position="53"/>
        <end position="187"/>
    </location>
</feature>
<evidence type="ECO:0000256" key="3">
    <source>
        <dbReference type="ARBA" id="ARBA00022676"/>
    </source>
</evidence>
<dbReference type="CDD" id="cd02522">
    <property type="entry name" value="GT_2_like_a"/>
    <property type="match status" value="1"/>
</dbReference>
<keyword evidence="5" id="KW-0472">Membrane</keyword>
<keyword evidence="4 7" id="KW-0808">Transferase</keyword>
<dbReference type="GO" id="GO:0016757">
    <property type="term" value="F:glycosyltransferase activity"/>
    <property type="evidence" value="ECO:0007669"/>
    <property type="project" value="UniProtKB-KW"/>
</dbReference>
<dbReference type="SUPFAM" id="SSF53448">
    <property type="entry name" value="Nucleotide-diphospho-sugar transferases"/>
    <property type="match status" value="1"/>
</dbReference>